<gene>
    <name evidence="2" type="ORF">EV675_5779</name>
</gene>
<accession>A0A4Q7N6S2</accession>
<feature type="transmembrane region" description="Helical" evidence="1">
    <location>
        <begin position="898"/>
        <end position="919"/>
    </location>
</feature>
<sequence>MNVSTWSIRNPIPSVMLFVLLTFAGLLSFSAMKVQNFPDIDLPMVLVTASLPGASPSQLENDVARKLENSIATLQGLKHVYTKIQDGSVSLTAEFELEKPLQEAVDDVRSAVSRVRADMPADLRDPIINKVDLAGQPVLAFTVRASSMDDEALSWLVDNDVARKLLNVPGVGAVNRVGGVTREVRIALDPQRLQALGASAADISRQLRQVQRESSGGRTDIGDSEQPVRTLATVGTAEELASLRLVLSDGRPIRLSDVATVTDTIAERRSAALLDGQPVVGFEVARSRGASELDVAAGVQRALDELKAQHADLQITESFNFVTPVQEEYDGSMRLLYEGALLAVLVVWLFLRDWRATLISAVALPLSVIPAFAGMYFLGFSINVITLLALSLVIGILVDDAIVEVENIVRHLRMGKTPYQAAMEAADEIGLAVVATTFTLIAVFLPTAFMSGVAGRFFKQFGWTASLAVFASLIVARVLTPMMAAYLLKPIVHAGREPRWLQTYMRWVAACLRHRWLTVLGAAVFFILSIGMIPLLPAGFMPADDNSQTQVVVELPPGSTLAQTLDTAELVRLRLAKVPHVRSVYTTIGGGTAGGDPFSMSGVAEVRKATLTIQLDPRQDRPKKQGIEEEMRAALDEIPGMRSRVGLGGSNNKYVLVLTGDDPDALNQAALAVSKELRTIPGLGNISSTASLIRPEIAVRPDFARAADLGVTSSAIADTLRIATVGDYDISLPKLNLSQRQVPIVVRLDEAARENLSLLGRLSVPGTRGPVLLEQVATLDFSAGPSVIDRYDRSRNINFEIELAGMDLGEVAQRVADLPTIKNLPPGVRQATVGDAEVMGELFQSFGLAMLTGVLCIYVVLVLLFKHFLHPVTILAALPLSLGGAFVGLLIAHKSFSMPSLIGLVMLMGIATKNSILLVEYAILARRGHPATDVRPAVPGMSRWDALIDACHKRARPIIMTTMAMGAGMLPIAIGYGAADPSFRSPMAIAVLGGLITSTFLSLLVIPVVFLFVDDFGQWVVRLFRRGQTDG</sequence>
<evidence type="ECO:0000313" key="2">
    <source>
        <dbReference type="EMBL" id="RZS77053.1"/>
    </source>
</evidence>
<feature type="transmembrane region" description="Helical" evidence="1">
    <location>
        <begin position="988"/>
        <end position="1013"/>
    </location>
</feature>
<dbReference type="Gene3D" id="3.30.70.1320">
    <property type="entry name" value="Multidrug efflux transporter AcrB pore domain like"/>
    <property type="match status" value="1"/>
</dbReference>
<evidence type="ECO:0000256" key="1">
    <source>
        <dbReference type="SAM" id="Phobius"/>
    </source>
</evidence>
<feature type="transmembrane region" description="Helical" evidence="1">
    <location>
        <begin position="461"/>
        <end position="479"/>
    </location>
</feature>
<name>A0A4Q7N6S2_9BURK</name>
<keyword evidence="1" id="KW-1133">Transmembrane helix</keyword>
<dbReference type="Pfam" id="PF00873">
    <property type="entry name" value="ACR_tran"/>
    <property type="match status" value="1"/>
</dbReference>
<dbReference type="InterPro" id="IPR001036">
    <property type="entry name" value="Acrflvin-R"/>
</dbReference>
<dbReference type="Gene3D" id="3.30.70.1440">
    <property type="entry name" value="Multidrug efflux transporter AcrB pore domain"/>
    <property type="match status" value="1"/>
</dbReference>
<comment type="caution">
    <text evidence="2">The sequence shown here is derived from an EMBL/GenBank/DDBJ whole genome shotgun (WGS) entry which is preliminary data.</text>
</comment>
<dbReference type="Gene3D" id="3.30.70.1430">
    <property type="entry name" value="Multidrug efflux transporter AcrB pore domain"/>
    <property type="match status" value="2"/>
</dbReference>
<keyword evidence="1" id="KW-0812">Transmembrane</keyword>
<dbReference type="Proteomes" id="UP000292445">
    <property type="component" value="Unassembled WGS sequence"/>
</dbReference>
<dbReference type="SUPFAM" id="SSF82714">
    <property type="entry name" value="Multidrug efflux transporter AcrB TolC docking domain, DN and DC subdomains"/>
    <property type="match status" value="2"/>
</dbReference>
<dbReference type="PANTHER" id="PTHR32063">
    <property type="match status" value="1"/>
</dbReference>
<dbReference type="SUPFAM" id="SSF82866">
    <property type="entry name" value="Multidrug efflux transporter AcrB transmembrane domain"/>
    <property type="match status" value="2"/>
</dbReference>
<evidence type="ECO:0000313" key="3">
    <source>
        <dbReference type="Proteomes" id="UP000292445"/>
    </source>
</evidence>
<feature type="transmembrane region" description="Helical" evidence="1">
    <location>
        <begin position="872"/>
        <end position="892"/>
    </location>
</feature>
<dbReference type="AlphaFoldDB" id="A0A4Q7N6S2"/>
<protein>
    <submittedName>
        <fullName evidence="2">Multidrug efflux pump subunit AcrB</fullName>
    </submittedName>
</protein>
<feature type="transmembrane region" description="Helical" evidence="1">
    <location>
        <begin position="384"/>
        <end position="409"/>
    </location>
</feature>
<feature type="transmembrane region" description="Helical" evidence="1">
    <location>
        <begin position="429"/>
        <end position="449"/>
    </location>
</feature>
<dbReference type="PRINTS" id="PR00702">
    <property type="entry name" value="ACRIFLAVINRP"/>
</dbReference>
<proteinExistence type="predicted"/>
<feature type="transmembrane region" description="Helical" evidence="1">
    <location>
        <begin position="516"/>
        <end position="540"/>
    </location>
</feature>
<dbReference type="Gene3D" id="3.30.2090.10">
    <property type="entry name" value="Multidrug efflux transporter AcrB TolC docking domain, DN and DC subdomains"/>
    <property type="match status" value="2"/>
</dbReference>
<dbReference type="GO" id="GO:0042910">
    <property type="term" value="F:xenobiotic transmembrane transporter activity"/>
    <property type="evidence" value="ECO:0007669"/>
    <property type="project" value="TreeGrafter"/>
</dbReference>
<dbReference type="SUPFAM" id="SSF82693">
    <property type="entry name" value="Multidrug efflux transporter AcrB pore domain, PN1, PN2, PC1 and PC2 subdomains"/>
    <property type="match status" value="3"/>
</dbReference>
<dbReference type="Gene3D" id="1.20.1640.10">
    <property type="entry name" value="Multidrug efflux transporter AcrB transmembrane domain"/>
    <property type="match status" value="2"/>
</dbReference>
<feature type="transmembrane region" description="Helical" evidence="1">
    <location>
        <begin position="358"/>
        <end position="378"/>
    </location>
</feature>
<dbReference type="PANTHER" id="PTHR32063:SF77">
    <property type="entry name" value="ACR FAMILY TRANSPORT PROTEIN"/>
    <property type="match status" value="1"/>
</dbReference>
<reference evidence="2 3" key="1">
    <citation type="submission" date="2019-02" db="EMBL/GenBank/DDBJ databases">
        <title>Genomic Encyclopedia of Type Strains, Phase IV (KMG-IV): sequencing the most valuable type-strain genomes for metagenomic binning, comparative biology and taxonomic classification.</title>
        <authorList>
            <person name="Goeker M."/>
        </authorList>
    </citation>
    <scope>NUCLEOTIDE SEQUENCE [LARGE SCALE GENOMIC DNA]</scope>
    <source>
        <strain evidence="2 3">K24</strain>
    </source>
</reference>
<feature type="transmembrane region" description="Helical" evidence="1">
    <location>
        <begin position="335"/>
        <end position="351"/>
    </location>
</feature>
<feature type="transmembrane region" description="Helical" evidence="1">
    <location>
        <begin position="846"/>
        <end position="865"/>
    </location>
</feature>
<dbReference type="OrthoDB" id="9042683at2"/>
<keyword evidence="1" id="KW-0472">Membrane</keyword>
<dbReference type="GO" id="GO:0005886">
    <property type="term" value="C:plasma membrane"/>
    <property type="evidence" value="ECO:0007669"/>
    <property type="project" value="TreeGrafter"/>
</dbReference>
<dbReference type="EMBL" id="SGXC01000004">
    <property type="protein sequence ID" value="RZS77053.1"/>
    <property type="molecule type" value="Genomic_DNA"/>
</dbReference>
<organism evidence="2 3">
    <name type="scientific">Pigmentiphaga kullae</name>
    <dbReference type="NCBI Taxonomy" id="151784"/>
    <lineage>
        <taxon>Bacteria</taxon>
        <taxon>Pseudomonadati</taxon>
        <taxon>Pseudomonadota</taxon>
        <taxon>Betaproteobacteria</taxon>
        <taxon>Burkholderiales</taxon>
        <taxon>Alcaligenaceae</taxon>
        <taxon>Pigmentiphaga</taxon>
    </lineage>
</organism>
<dbReference type="RefSeq" id="WP_130362106.1">
    <property type="nucleotide sequence ID" value="NZ_SGXC01000004.1"/>
</dbReference>
<dbReference type="InterPro" id="IPR027463">
    <property type="entry name" value="AcrB_DN_DC_subdom"/>
</dbReference>
<feature type="transmembrane region" description="Helical" evidence="1">
    <location>
        <begin position="958"/>
        <end position="976"/>
    </location>
</feature>
<keyword evidence="3" id="KW-1185">Reference proteome</keyword>